<dbReference type="Proteomes" id="UP000813420">
    <property type="component" value="Unassembled WGS sequence"/>
</dbReference>
<dbReference type="InterPro" id="IPR017896">
    <property type="entry name" value="4Fe4S_Fe-S-bd"/>
</dbReference>
<dbReference type="RefSeq" id="WP_277271913.1">
    <property type="nucleotide sequence ID" value="NZ_DYXE01000050.1"/>
</dbReference>
<name>A0A9D2VXQ5_9FIRM</name>
<proteinExistence type="predicted"/>
<feature type="non-terminal residue" evidence="5">
    <location>
        <position position="1"/>
    </location>
</feature>
<dbReference type="GO" id="GO:0051536">
    <property type="term" value="F:iron-sulfur cluster binding"/>
    <property type="evidence" value="ECO:0007669"/>
    <property type="project" value="UniProtKB-KW"/>
</dbReference>
<dbReference type="Gene3D" id="3.30.70.20">
    <property type="match status" value="1"/>
</dbReference>
<keyword evidence="2" id="KW-0408">Iron</keyword>
<organism evidence="5 6">
    <name type="scientific">Merdimonas faecis</name>
    <dbReference type="NCBI Taxonomy" id="1653435"/>
    <lineage>
        <taxon>Bacteria</taxon>
        <taxon>Bacillati</taxon>
        <taxon>Bacillota</taxon>
        <taxon>Clostridia</taxon>
        <taxon>Lachnospirales</taxon>
        <taxon>Lachnospiraceae</taxon>
        <taxon>Merdimonas</taxon>
    </lineage>
</organism>
<evidence type="ECO:0000313" key="5">
    <source>
        <dbReference type="EMBL" id="HJH49631.1"/>
    </source>
</evidence>
<evidence type="ECO:0000256" key="2">
    <source>
        <dbReference type="ARBA" id="ARBA00023004"/>
    </source>
</evidence>
<accession>A0A9D2VXQ5</accession>
<sequence>KMCEKVCQFDAVKVVDNIAHIDPEKCTGCGACAEKCPKKIIL</sequence>
<evidence type="ECO:0000313" key="6">
    <source>
        <dbReference type="Proteomes" id="UP000813420"/>
    </source>
</evidence>
<protein>
    <submittedName>
        <fullName evidence="5">4Fe-4S binding protein</fullName>
    </submittedName>
</protein>
<dbReference type="AlphaFoldDB" id="A0A9D2VXQ5"/>
<dbReference type="InterPro" id="IPR017900">
    <property type="entry name" value="4Fe4S_Fe_S_CS"/>
</dbReference>
<dbReference type="Pfam" id="PF00037">
    <property type="entry name" value="Fer4"/>
    <property type="match status" value="1"/>
</dbReference>
<feature type="domain" description="4Fe-4S ferredoxin-type" evidence="4">
    <location>
        <begin position="17"/>
        <end position="42"/>
    </location>
</feature>
<evidence type="ECO:0000256" key="1">
    <source>
        <dbReference type="ARBA" id="ARBA00022723"/>
    </source>
</evidence>
<keyword evidence="1" id="KW-0479">Metal-binding</keyword>
<evidence type="ECO:0000256" key="3">
    <source>
        <dbReference type="ARBA" id="ARBA00023014"/>
    </source>
</evidence>
<reference evidence="5" key="1">
    <citation type="journal article" date="2021" name="PeerJ">
        <title>Extensive microbial diversity within the chicken gut microbiome revealed by metagenomics and culture.</title>
        <authorList>
            <person name="Gilroy R."/>
            <person name="Ravi A."/>
            <person name="Getino M."/>
            <person name="Pursley I."/>
            <person name="Horton D.L."/>
            <person name="Alikhan N.F."/>
            <person name="Baker D."/>
            <person name="Gharbi K."/>
            <person name="Hall N."/>
            <person name="Watson M."/>
            <person name="Adriaenssens E.M."/>
            <person name="Foster-Nyarko E."/>
            <person name="Jarju S."/>
            <person name="Secka A."/>
            <person name="Antonio M."/>
            <person name="Oren A."/>
            <person name="Chaudhuri R.R."/>
            <person name="La Ragione R."/>
            <person name="Hildebrand F."/>
            <person name="Pallen M.J."/>
        </authorList>
    </citation>
    <scope>NUCLEOTIDE SEQUENCE</scope>
    <source>
        <strain evidence="5">USAMLcec4-12693</strain>
    </source>
</reference>
<dbReference type="PROSITE" id="PS51379">
    <property type="entry name" value="4FE4S_FER_2"/>
    <property type="match status" value="1"/>
</dbReference>
<gene>
    <name evidence="5" type="ORF">K8V39_05140</name>
</gene>
<dbReference type="EMBL" id="DYXE01000050">
    <property type="protein sequence ID" value="HJH49631.1"/>
    <property type="molecule type" value="Genomic_DNA"/>
</dbReference>
<keyword evidence="3" id="KW-0411">Iron-sulfur</keyword>
<dbReference type="PROSITE" id="PS00198">
    <property type="entry name" value="4FE4S_FER_1"/>
    <property type="match status" value="1"/>
</dbReference>
<dbReference type="SUPFAM" id="SSF54862">
    <property type="entry name" value="4Fe-4S ferredoxins"/>
    <property type="match status" value="1"/>
</dbReference>
<dbReference type="GO" id="GO:0046872">
    <property type="term" value="F:metal ion binding"/>
    <property type="evidence" value="ECO:0007669"/>
    <property type="project" value="UniProtKB-KW"/>
</dbReference>
<evidence type="ECO:0000259" key="4">
    <source>
        <dbReference type="PROSITE" id="PS51379"/>
    </source>
</evidence>
<reference evidence="5" key="2">
    <citation type="submission" date="2021-09" db="EMBL/GenBank/DDBJ databases">
        <authorList>
            <person name="Gilroy R."/>
        </authorList>
    </citation>
    <scope>NUCLEOTIDE SEQUENCE</scope>
    <source>
        <strain evidence="5">USAMLcec4-12693</strain>
    </source>
</reference>
<comment type="caution">
    <text evidence="5">The sequence shown here is derived from an EMBL/GenBank/DDBJ whole genome shotgun (WGS) entry which is preliminary data.</text>
</comment>